<dbReference type="Proteomes" id="UP001198182">
    <property type="component" value="Unassembled WGS sequence"/>
</dbReference>
<evidence type="ECO:0000313" key="3">
    <source>
        <dbReference type="Proteomes" id="UP001198182"/>
    </source>
</evidence>
<name>A0AAE3JG42_9FIRM</name>
<keyword evidence="1" id="KW-0472">Membrane</keyword>
<evidence type="ECO:0000256" key="1">
    <source>
        <dbReference type="SAM" id="Phobius"/>
    </source>
</evidence>
<feature type="non-terminal residue" evidence="2">
    <location>
        <position position="204"/>
    </location>
</feature>
<protein>
    <submittedName>
        <fullName evidence="2">Uncharacterized protein</fullName>
    </submittedName>
</protein>
<sequence>MNLFEATDPEHFAYEPLVIKRVSKETEEASERLYDHVEQLDKKSSLPGWLGAVQTISLLAAGILTVGIFNGTGEVTLAEGFANAPGIYIGCVIAWLLWVVLFILTKTKAKKTTGSAEFAEVVKTGDDIEERVREELGIPDDAKEIDALMDALIEKNGKMVRNKLFSHMNLPCTMFVQDGALHIAIHGSLIRIPLYELGTGTKAK</sequence>
<organism evidence="2 3">
    <name type="scientific">Hominifimenecus microfluidus</name>
    <dbReference type="NCBI Taxonomy" id="2885348"/>
    <lineage>
        <taxon>Bacteria</taxon>
        <taxon>Bacillati</taxon>
        <taxon>Bacillota</taxon>
        <taxon>Clostridia</taxon>
        <taxon>Lachnospirales</taxon>
        <taxon>Lachnospiraceae</taxon>
        <taxon>Hominifimenecus</taxon>
    </lineage>
</organism>
<dbReference type="RefSeq" id="WP_308455244.1">
    <property type="nucleotide sequence ID" value="NZ_JAJEQR010000121.1"/>
</dbReference>
<reference evidence="2" key="1">
    <citation type="submission" date="2021-10" db="EMBL/GenBank/DDBJ databases">
        <title>Anaerobic single-cell dispensing facilitates the cultivation of human gut bacteria.</title>
        <authorList>
            <person name="Afrizal A."/>
        </authorList>
    </citation>
    <scope>NUCLEOTIDE SEQUENCE</scope>
    <source>
        <strain evidence="2">CLA-AA-H215</strain>
    </source>
</reference>
<gene>
    <name evidence="2" type="ORF">LKD81_18225</name>
</gene>
<feature type="transmembrane region" description="Helical" evidence="1">
    <location>
        <begin position="81"/>
        <end position="104"/>
    </location>
</feature>
<feature type="transmembrane region" description="Helical" evidence="1">
    <location>
        <begin position="49"/>
        <end position="69"/>
    </location>
</feature>
<accession>A0AAE3JG42</accession>
<keyword evidence="1" id="KW-1133">Transmembrane helix</keyword>
<dbReference type="EMBL" id="JAJEQR010000121">
    <property type="protein sequence ID" value="MCC2232884.1"/>
    <property type="molecule type" value="Genomic_DNA"/>
</dbReference>
<keyword evidence="1" id="KW-0812">Transmembrane</keyword>
<dbReference type="AlphaFoldDB" id="A0AAE3JG42"/>
<evidence type="ECO:0000313" key="2">
    <source>
        <dbReference type="EMBL" id="MCC2232884.1"/>
    </source>
</evidence>
<proteinExistence type="predicted"/>
<keyword evidence="3" id="KW-1185">Reference proteome</keyword>
<comment type="caution">
    <text evidence="2">The sequence shown here is derived from an EMBL/GenBank/DDBJ whole genome shotgun (WGS) entry which is preliminary data.</text>
</comment>